<evidence type="ECO:0008006" key="2">
    <source>
        <dbReference type="Google" id="ProtNLM"/>
    </source>
</evidence>
<dbReference type="InterPro" id="IPR036065">
    <property type="entry name" value="BolA-like_sf"/>
</dbReference>
<dbReference type="SUPFAM" id="SSF82657">
    <property type="entry name" value="BolA-like"/>
    <property type="match status" value="1"/>
</dbReference>
<accession>A0A382TE40</accession>
<protein>
    <recommendedName>
        <fullName evidence="2">BolA family transcriptional regulator</fullName>
    </recommendedName>
</protein>
<gene>
    <name evidence="1" type="ORF">METZ01_LOCUS372601</name>
</gene>
<dbReference type="InterPro" id="IPR002634">
    <property type="entry name" value="BolA"/>
</dbReference>
<reference evidence="1" key="1">
    <citation type="submission" date="2018-05" db="EMBL/GenBank/DDBJ databases">
        <authorList>
            <person name="Lanie J.A."/>
            <person name="Ng W.-L."/>
            <person name="Kazmierczak K.M."/>
            <person name="Andrzejewski T.M."/>
            <person name="Davidsen T.M."/>
            <person name="Wayne K.J."/>
            <person name="Tettelin H."/>
            <person name="Glass J.I."/>
            <person name="Rusch D."/>
            <person name="Podicherti R."/>
            <person name="Tsui H.-C.T."/>
            <person name="Winkler M.E."/>
        </authorList>
    </citation>
    <scope>NUCLEOTIDE SEQUENCE</scope>
</reference>
<dbReference type="EMBL" id="UINC01135537">
    <property type="protein sequence ID" value="SVD19747.1"/>
    <property type="molecule type" value="Genomic_DNA"/>
</dbReference>
<sequence length="84" mass="10016">MTTFIDQMKGKIIKKLKPEKVLVIDNSNLHTKHKSFDPTKYHIKLIIKSEKLKKMTKINAHKEIFFILDYEIKNNIHALEIEIR</sequence>
<dbReference type="AlphaFoldDB" id="A0A382TE40"/>
<dbReference type="PIRSF" id="PIRSF003113">
    <property type="entry name" value="BolA"/>
    <property type="match status" value="1"/>
</dbReference>
<dbReference type="Pfam" id="PF01722">
    <property type="entry name" value="BolA"/>
    <property type="match status" value="1"/>
</dbReference>
<proteinExistence type="predicted"/>
<name>A0A382TE40_9ZZZZ</name>
<dbReference type="Gene3D" id="3.30.300.90">
    <property type="entry name" value="BolA-like"/>
    <property type="match status" value="1"/>
</dbReference>
<organism evidence="1">
    <name type="scientific">marine metagenome</name>
    <dbReference type="NCBI Taxonomy" id="408172"/>
    <lineage>
        <taxon>unclassified sequences</taxon>
        <taxon>metagenomes</taxon>
        <taxon>ecological metagenomes</taxon>
    </lineage>
</organism>
<evidence type="ECO:0000313" key="1">
    <source>
        <dbReference type="EMBL" id="SVD19747.1"/>
    </source>
</evidence>